<reference evidence="2" key="1">
    <citation type="submission" date="2023-06" db="EMBL/GenBank/DDBJ databases">
        <authorList>
            <person name="Kurt Z."/>
        </authorList>
    </citation>
    <scope>NUCLEOTIDE SEQUENCE</scope>
</reference>
<evidence type="ECO:0000313" key="2">
    <source>
        <dbReference type="EMBL" id="CAI9927294.1"/>
    </source>
</evidence>
<keyword evidence="4" id="KW-1185">Reference proteome</keyword>
<reference evidence="3 4" key="2">
    <citation type="submission" date="2024-07" db="EMBL/GenBank/DDBJ databases">
        <authorList>
            <person name="Akdeniz Z."/>
        </authorList>
    </citation>
    <scope>NUCLEOTIDE SEQUENCE [LARGE SCALE GENOMIC DNA]</scope>
</reference>
<sequence length="527" mass="61162">MSSSLLLSQKPQVSKRFPYANMGAFLEQELPKIDRARMFMYKQRDRLISRQLQFGIISELACQNVPKVYEISELESHLLKARLVVGGEPLLYSFSTQNMIVLDNKANRSCGAAVICTFPEYETLLMIGFQQSDLPIDYQTVVEQLLFKFKDMRILEKQTLDLDYIPPQVQVIKKTNFQSQLRKDPKNPNIQNNYIRVEDYFLQVLQDPRPFDVEEHRFGLVIILNPLYPTFEYSLQLAAQIQECYKLVNVIVCIKGATTQNHLQMCSKSPYYKELNSVEEHNRYADDLLGKNNAFYQLFDMFPQTEKKPAKKFLLNKKVTFADTLRDFIDENDYMYNSRCDAQPVKLIQSENLFNLIKDLELSFNRQIDKKLFSAEEESIILYGIQHKIKRFSDSSKPYSCVFLSRSINCQKTINALSEFCNVFVLLPGVWSGTLKTALQSNPVLQQINIIFDTQNLFRIADDLFQKTGDHIILFDENAIQMAVDFELKELNKMIENDLKQKQAVEKQPVNEDSEVDEFKGGLMGKL</sequence>
<evidence type="ECO:0000256" key="1">
    <source>
        <dbReference type="SAM" id="MobiDB-lite"/>
    </source>
</evidence>
<comment type="caution">
    <text evidence="2">The sequence shown here is derived from an EMBL/GenBank/DDBJ whole genome shotgun (WGS) entry which is preliminary data.</text>
</comment>
<dbReference type="Proteomes" id="UP001642409">
    <property type="component" value="Unassembled WGS sequence"/>
</dbReference>
<proteinExistence type="predicted"/>
<dbReference type="AlphaFoldDB" id="A0AA86TSI6"/>
<organism evidence="2">
    <name type="scientific">Hexamita inflata</name>
    <dbReference type="NCBI Taxonomy" id="28002"/>
    <lineage>
        <taxon>Eukaryota</taxon>
        <taxon>Metamonada</taxon>
        <taxon>Diplomonadida</taxon>
        <taxon>Hexamitidae</taxon>
        <taxon>Hexamitinae</taxon>
        <taxon>Hexamita</taxon>
    </lineage>
</organism>
<evidence type="ECO:0000313" key="4">
    <source>
        <dbReference type="Proteomes" id="UP001642409"/>
    </source>
</evidence>
<dbReference type="EMBL" id="CAXDID020000003">
    <property type="protein sequence ID" value="CAL5972330.1"/>
    <property type="molecule type" value="Genomic_DNA"/>
</dbReference>
<evidence type="ECO:0000313" key="3">
    <source>
        <dbReference type="EMBL" id="CAL5972330.1"/>
    </source>
</evidence>
<protein>
    <submittedName>
        <fullName evidence="2">Uncharacterized protein</fullName>
    </submittedName>
</protein>
<feature type="region of interest" description="Disordered" evidence="1">
    <location>
        <begin position="505"/>
        <end position="527"/>
    </location>
</feature>
<accession>A0AA86TSI6</accession>
<name>A0AA86TSI6_9EUKA</name>
<dbReference type="EMBL" id="CATOUU010000380">
    <property type="protein sequence ID" value="CAI9927294.1"/>
    <property type="molecule type" value="Genomic_DNA"/>
</dbReference>
<gene>
    <name evidence="2" type="ORF">HINF_LOCUS14939</name>
    <name evidence="3" type="ORF">HINF_LOCUS1851</name>
</gene>